<dbReference type="InterPro" id="IPR004369">
    <property type="entry name" value="Prolyl-tRNA_editing_YbaK/EbsC"/>
</dbReference>
<evidence type="ECO:0000256" key="5">
    <source>
        <dbReference type="SAM" id="MobiDB-lite"/>
    </source>
</evidence>
<evidence type="ECO:0000256" key="3">
    <source>
        <dbReference type="ARBA" id="ARBA00023239"/>
    </source>
</evidence>
<dbReference type="NCBIfam" id="TIGR00011">
    <property type="entry name" value="YbaK_EbsC"/>
    <property type="match status" value="1"/>
</dbReference>
<comment type="similarity">
    <text evidence="1 4">Belongs to the prolyl-tRNA editing family. YbaK/EbsC subfamily.</text>
</comment>
<keyword evidence="2 4" id="KW-0648">Protein biosynthesis</keyword>
<dbReference type="EC" id="4.2.-.-" evidence="4"/>
<dbReference type="Pfam" id="PF04073">
    <property type="entry name" value="tRNA_edit"/>
    <property type="match status" value="1"/>
</dbReference>
<accession>A0ABP5CFD6</accession>
<dbReference type="PIRSF" id="PIRSF006181">
    <property type="entry name" value="EbsC_YbaK"/>
    <property type="match status" value="1"/>
</dbReference>
<gene>
    <name evidence="7" type="primary">ybaK</name>
    <name evidence="7" type="ORF">GCM10009754_37400</name>
</gene>
<dbReference type="PANTHER" id="PTHR30411">
    <property type="entry name" value="CYTOPLASMIC PROTEIN"/>
    <property type="match status" value="1"/>
</dbReference>
<organism evidence="7 8">
    <name type="scientific">Amycolatopsis minnesotensis</name>
    <dbReference type="NCBI Taxonomy" id="337894"/>
    <lineage>
        <taxon>Bacteria</taxon>
        <taxon>Bacillati</taxon>
        <taxon>Actinomycetota</taxon>
        <taxon>Actinomycetes</taxon>
        <taxon>Pseudonocardiales</taxon>
        <taxon>Pseudonocardiaceae</taxon>
        <taxon>Amycolatopsis</taxon>
    </lineage>
</organism>
<name>A0ABP5CFD6_9PSEU</name>
<comment type="caution">
    <text evidence="7">The sequence shown here is derived from an EMBL/GenBank/DDBJ whole genome shotgun (WGS) entry which is preliminary data.</text>
</comment>
<dbReference type="InterPro" id="IPR007214">
    <property type="entry name" value="YbaK/aa-tRNA-synth-assoc-dom"/>
</dbReference>
<proteinExistence type="inferred from homology"/>
<reference evidence="8" key="1">
    <citation type="journal article" date="2019" name="Int. J. Syst. Evol. Microbiol.">
        <title>The Global Catalogue of Microorganisms (GCM) 10K type strain sequencing project: providing services to taxonomists for standard genome sequencing and annotation.</title>
        <authorList>
            <consortium name="The Broad Institute Genomics Platform"/>
            <consortium name="The Broad Institute Genome Sequencing Center for Infectious Disease"/>
            <person name="Wu L."/>
            <person name="Ma J."/>
        </authorList>
    </citation>
    <scope>NUCLEOTIDE SEQUENCE [LARGE SCALE GENOMIC DNA]</scope>
    <source>
        <strain evidence="8">JCM 14545</strain>
    </source>
</reference>
<dbReference type="EMBL" id="BAAANN010000013">
    <property type="protein sequence ID" value="GAA1962611.1"/>
    <property type="molecule type" value="Genomic_DNA"/>
</dbReference>
<evidence type="ECO:0000259" key="6">
    <source>
        <dbReference type="Pfam" id="PF04073"/>
    </source>
</evidence>
<dbReference type="InterPro" id="IPR036754">
    <property type="entry name" value="YbaK/aa-tRNA-synt-asso_dom_sf"/>
</dbReference>
<evidence type="ECO:0000256" key="1">
    <source>
        <dbReference type="ARBA" id="ARBA00009798"/>
    </source>
</evidence>
<sequence length="158" mass="16341">MAGKGTPATAQLTRQKVPHTLHAYDHDPRTESFGSEAVDALGLDPARVFKTLVAEVDGALTVGVVPVTGQLDLKALAAAVGKKKAKMADAAAAQRATGYVLGGISPLGHRSKLPVVIDSSAEQFDTVYCSAGRRGLEVELAPADLIKLTNGTVSPLAR</sequence>
<feature type="domain" description="YbaK/aminoacyl-tRNA synthetase-associated" evidence="6">
    <location>
        <begin position="35"/>
        <end position="148"/>
    </location>
</feature>
<dbReference type="Proteomes" id="UP001501116">
    <property type="component" value="Unassembled WGS sequence"/>
</dbReference>
<keyword evidence="8" id="KW-1185">Reference proteome</keyword>
<feature type="region of interest" description="Disordered" evidence="5">
    <location>
        <begin position="1"/>
        <end position="20"/>
    </location>
</feature>
<protein>
    <recommendedName>
        <fullName evidence="4">Cys-tRNA(Pro)/Cys-tRNA(Cys) deacylase</fullName>
        <ecNumber evidence="4">4.2.-.-</ecNumber>
    </recommendedName>
</protein>
<evidence type="ECO:0000256" key="2">
    <source>
        <dbReference type="ARBA" id="ARBA00022917"/>
    </source>
</evidence>
<dbReference type="CDD" id="cd00002">
    <property type="entry name" value="YbaK_deacylase"/>
    <property type="match status" value="1"/>
</dbReference>
<dbReference type="Gene3D" id="3.90.960.10">
    <property type="entry name" value="YbaK/aminoacyl-tRNA synthetase-associated domain"/>
    <property type="match status" value="1"/>
</dbReference>
<dbReference type="SUPFAM" id="SSF55826">
    <property type="entry name" value="YbaK/ProRS associated domain"/>
    <property type="match status" value="1"/>
</dbReference>
<keyword evidence="3 4" id="KW-0456">Lyase</keyword>
<evidence type="ECO:0000256" key="4">
    <source>
        <dbReference type="PIRNR" id="PIRNR006181"/>
    </source>
</evidence>
<dbReference type="RefSeq" id="WP_344419875.1">
    <property type="nucleotide sequence ID" value="NZ_BAAANN010000013.1"/>
</dbReference>
<evidence type="ECO:0000313" key="7">
    <source>
        <dbReference type="EMBL" id="GAA1962611.1"/>
    </source>
</evidence>
<evidence type="ECO:0000313" key="8">
    <source>
        <dbReference type="Proteomes" id="UP001501116"/>
    </source>
</evidence>
<dbReference type="PANTHER" id="PTHR30411:SF0">
    <property type="entry name" value="CYS-TRNA(PRO)_CYS-TRNA(CYS) DEACYLASE YBAK"/>
    <property type="match status" value="1"/>
</dbReference>